<dbReference type="AlphaFoldDB" id="A0A6A6C221"/>
<reference evidence="1" key="1">
    <citation type="journal article" date="2020" name="Stud. Mycol.">
        <title>101 Dothideomycetes genomes: a test case for predicting lifestyles and emergence of pathogens.</title>
        <authorList>
            <person name="Haridas S."/>
            <person name="Albert R."/>
            <person name="Binder M."/>
            <person name="Bloem J."/>
            <person name="Labutti K."/>
            <person name="Salamov A."/>
            <person name="Andreopoulos B."/>
            <person name="Baker S."/>
            <person name="Barry K."/>
            <person name="Bills G."/>
            <person name="Bluhm B."/>
            <person name="Cannon C."/>
            <person name="Castanera R."/>
            <person name="Culley D."/>
            <person name="Daum C."/>
            <person name="Ezra D."/>
            <person name="Gonzalez J."/>
            <person name="Henrissat B."/>
            <person name="Kuo A."/>
            <person name="Liang C."/>
            <person name="Lipzen A."/>
            <person name="Lutzoni F."/>
            <person name="Magnuson J."/>
            <person name="Mondo S."/>
            <person name="Nolan M."/>
            <person name="Ohm R."/>
            <person name="Pangilinan J."/>
            <person name="Park H.-J."/>
            <person name="Ramirez L."/>
            <person name="Alfaro M."/>
            <person name="Sun H."/>
            <person name="Tritt A."/>
            <person name="Yoshinaga Y."/>
            <person name="Zwiers L.-H."/>
            <person name="Turgeon B."/>
            <person name="Goodwin S."/>
            <person name="Spatafora J."/>
            <person name="Crous P."/>
            <person name="Grigoriev I."/>
        </authorList>
    </citation>
    <scope>NUCLEOTIDE SEQUENCE</scope>
    <source>
        <strain evidence="1">ATCC 36951</strain>
    </source>
</reference>
<dbReference type="EMBL" id="ML993621">
    <property type="protein sequence ID" value="KAF2161081.1"/>
    <property type="molecule type" value="Genomic_DNA"/>
</dbReference>
<gene>
    <name evidence="1" type="ORF">M409DRAFT_59356</name>
</gene>
<name>A0A6A6C221_ZASCE</name>
<dbReference type="GeneID" id="54567438"/>
<proteinExistence type="predicted"/>
<dbReference type="Proteomes" id="UP000799537">
    <property type="component" value="Unassembled WGS sequence"/>
</dbReference>
<evidence type="ECO:0000313" key="1">
    <source>
        <dbReference type="EMBL" id="KAF2161081.1"/>
    </source>
</evidence>
<dbReference type="RefSeq" id="XP_033661970.1">
    <property type="nucleotide sequence ID" value="XM_033814166.1"/>
</dbReference>
<evidence type="ECO:0000313" key="2">
    <source>
        <dbReference type="Proteomes" id="UP000799537"/>
    </source>
</evidence>
<dbReference type="OrthoDB" id="428577at2759"/>
<protein>
    <submittedName>
        <fullName evidence="1">Uncharacterized protein</fullName>
    </submittedName>
</protein>
<keyword evidence="2" id="KW-1185">Reference proteome</keyword>
<organism evidence="1 2">
    <name type="scientific">Zasmidium cellare ATCC 36951</name>
    <dbReference type="NCBI Taxonomy" id="1080233"/>
    <lineage>
        <taxon>Eukaryota</taxon>
        <taxon>Fungi</taxon>
        <taxon>Dikarya</taxon>
        <taxon>Ascomycota</taxon>
        <taxon>Pezizomycotina</taxon>
        <taxon>Dothideomycetes</taxon>
        <taxon>Dothideomycetidae</taxon>
        <taxon>Mycosphaerellales</taxon>
        <taxon>Mycosphaerellaceae</taxon>
        <taxon>Zasmidium</taxon>
    </lineage>
</organism>
<sequence length="899" mass="102276">MKSSRTTSRDDPHESINTTFNAAVRRCDKDAIKSILKYDLHYLSSQWMWLRVLEEETRWNGWNIERVSDLLVEHDFEEEIPQEQGDQSLRAGTMTNPLNVSRSDRRPPLDRIFTALIRRSEEYVLQLILDNNFEDLTGTDKWKWLEDVIQLGYTTDRISRLLVEHQEQRPWISFEPPVTTHRLPGRDWHVAGCIHHPDDVGDDFMTRQPDDFSDTSAVEVNHLVASLCGLAGFVPSSSWFESNWCSEVSFAEQDQSQQAVALIRCQNHVARHISSLRGFCTAAAELQRTGRCCDSYTVLCKTGERSVQACQIPFDLGVKMLVLLDDVSKRKRRAWEDLTSCAVEIVRRIPGLTTILDTWRNSLSICALAEHILCLSLASYSQGHTGDLDLFFLECSLKGVDLLGTDSSDVDPRPMVRFQPIRLSCLDGMLEAPVMAFTVAMPGDPWIEPHQENRENGAHDLIATPEQILDIWGPGFIIPEFISEAATRSACIVIGGGVVYPVADGKYHWTRRLDVSHAYHLAKIDLKEPIEIGANVEVANGLCSHNISGMRAKSAEYRRPLGTYDPFWLHDREREIGAQVGMYVVPQFVSKSQKNDGISLKKREMDRLRAHRLDPAFLESTWGLQVSLCSGFAKRVKIRELLADLLPLYAERYIHQYPEWEKLRDDFNIPEELRQGNKALLKQIGASDRRSLLALCDLIEGLMSTLQTTGIDTTGRHFIVALFPTSHEEPIESLHFTTEADNLWTNILRDTSMTCTFAYFTTSCLQLKNFGCRMAEARWHGQVPFLETEVYRAFESRPTKTTASTFRLEDGDTYAIGPETGIQRLVWMSMALHAAVVRPHPAEDARLIVRQSLIPQQHLRRMMLKPSRGRLQERSGPGVEVSACRAFIMSREDERLMFA</sequence>
<accession>A0A6A6C221</accession>